<accession>A0A6C8H0K6</accession>
<gene>
    <name evidence="2" type="ORF">LTSEUGA_4023</name>
</gene>
<evidence type="ECO:0000313" key="2">
    <source>
        <dbReference type="EMBL" id="EHC88634.1"/>
    </source>
</evidence>
<comment type="caution">
    <text evidence="2">The sequence shown here is derived from an EMBL/GenBank/DDBJ whole genome shotgun (WGS) entry which is preliminary data.</text>
</comment>
<keyword evidence="1" id="KW-0812">Transmembrane</keyword>
<protein>
    <submittedName>
        <fullName evidence="2">Uncharacterized protein</fullName>
    </submittedName>
</protein>
<keyword evidence="1" id="KW-1133">Transmembrane helix</keyword>
<keyword evidence="1" id="KW-0472">Membrane</keyword>
<proteinExistence type="predicted"/>
<dbReference type="AlphaFoldDB" id="A0A6C8H0K6"/>
<organism evidence="2 3">
    <name type="scientific">Salmonella enterica subsp. enterica serovar Uganda str. R8-3404</name>
    <dbReference type="NCBI Taxonomy" id="913083"/>
    <lineage>
        <taxon>Bacteria</taxon>
        <taxon>Pseudomonadati</taxon>
        <taxon>Pseudomonadota</taxon>
        <taxon>Gammaproteobacteria</taxon>
        <taxon>Enterobacterales</taxon>
        <taxon>Enterobacteriaceae</taxon>
        <taxon>Salmonella</taxon>
    </lineage>
</organism>
<evidence type="ECO:0000313" key="3">
    <source>
        <dbReference type="Proteomes" id="UP000003915"/>
    </source>
</evidence>
<sequence length="46" mass="5543">MILISVSYLRQDADDYYLQRLHFPYYPFVDVILMFLTGILLKKSEL</sequence>
<feature type="transmembrane region" description="Helical" evidence="1">
    <location>
        <begin position="23"/>
        <end position="41"/>
    </location>
</feature>
<reference evidence="2 3" key="1">
    <citation type="journal article" date="2011" name="BMC Genomics">
        <title>Genome sequencing reveals diversification of virulence factor content and possible host adaptation in distinct subpopulations of Salmonella enterica.</title>
        <authorList>
            <person name="den Bakker H.C."/>
            <person name="Moreno Switt A.I."/>
            <person name="Govoni G."/>
            <person name="Cummings C.A."/>
            <person name="Ranieri M.L."/>
            <person name="Degoricija L."/>
            <person name="Hoelzer K."/>
            <person name="Rodriguez-Rivera L.D."/>
            <person name="Brown S."/>
            <person name="Bolchacova E."/>
            <person name="Furtado M.R."/>
            <person name="Wiedmann M."/>
        </authorList>
    </citation>
    <scope>NUCLEOTIDE SEQUENCE [LARGE SCALE GENOMIC DNA]</scope>
    <source>
        <strain evidence="2 3">R8-3404</strain>
    </source>
</reference>
<evidence type="ECO:0000256" key="1">
    <source>
        <dbReference type="SAM" id="Phobius"/>
    </source>
</evidence>
<dbReference type="EMBL" id="AFCV01001028">
    <property type="protein sequence ID" value="EHC88634.1"/>
    <property type="molecule type" value="Genomic_DNA"/>
</dbReference>
<name>A0A6C8H0K6_SALET</name>
<dbReference type="Proteomes" id="UP000003915">
    <property type="component" value="Unassembled WGS sequence"/>
</dbReference>